<dbReference type="InterPro" id="IPR000866">
    <property type="entry name" value="AhpC/TSA"/>
</dbReference>
<dbReference type="GO" id="GO:0140824">
    <property type="term" value="F:thioredoxin-dependent peroxiredoxin activity"/>
    <property type="evidence" value="ECO:0007669"/>
    <property type="project" value="UniProtKB-EC"/>
</dbReference>
<dbReference type="EMBL" id="JBHLTG010000004">
    <property type="protein sequence ID" value="MFC0679645.1"/>
    <property type="molecule type" value="Genomic_DNA"/>
</dbReference>
<dbReference type="CDD" id="cd02970">
    <property type="entry name" value="PRX_like2"/>
    <property type="match status" value="1"/>
</dbReference>
<dbReference type="Pfam" id="PF00578">
    <property type="entry name" value="AhpC-TSA"/>
    <property type="match status" value="1"/>
</dbReference>
<dbReference type="SUPFAM" id="SSF52833">
    <property type="entry name" value="Thioredoxin-like"/>
    <property type="match status" value="1"/>
</dbReference>
<keyword evidence="2" id="KW-0560">Oxidoreductase</keyword>
<keyword evidence="3" id="KW-1185">Reference proteome</keyword>
<sequence>MSSAKPVPGSPFPDIALPLLGGGELRLAHRQGWRLLVVYRGRHCPLCQRYLGTLERLRPGFEDAGIEVFAVSADPEERAAANVQAEGWTFPLAYGLDVEQMKTLGVYISPPRSPEETDRPFAEPAVFLVNPEGRIQVVDLSNAPFARPDLEALLAGIRFILANDYPVRGTLQ</sequence>
<feature type="domain" description="Thioredoxin" evidence="1">
    <location>
        <begin position="6"/>
        <end position="162"/>
    </location>
</feature>
<evidence type="ECO:0000259" key="1">
    <source>
        <dbReference type="PROSITE" id="PS51352"/>
    </source>
</evidence>
<accession>A0ABV6RRN3</accession>
<proteinExistence type="predicted"/>
<dbReference type="PROSITE" id="PS51352">
    <property type="entry name" value="THIOREDOXIN_2"/>
    <property type="match status" value="1"/>
</dbReference>
<dbReference type="Proteomes" id="UP001589896">
    <property type="component" value="Unassembled WGS sequence"/>
</dbReference>
<protein>
    <submittedName>
        <fullName evidence="2">Peroxiredoxin family protein</fullName>
        <ecNumber evidence="2">1.11.1.24</ecNumber>
    </submittedName>
</protein>
<dbReference type="InterPro" id="IPR013766">
    <property type="entry name" value="Thioredoxin_domain"/>
</dbReference>
<organism evidence="2 3">
    <name type="scientific">Lysobacter korlensis</name>
    <dbReference type="NCBI Taxonomy" id="553636"/>
    <lineage>
        <taxon>Bacteria</taxon>
        <taxon>Pseudomonadati</taxon>
        <taxon>Pseudomonadota</taxon>
        <taxon>Gammaproteobacteria</taxon>
        <taxon>Lysobacterales</taxon>
        <taxon>Lysobacteraceae</taxon>
        <taxon>Lysobacter</taxon>
    </lineage>
</organism>
<comment type="caution">
    <text evidence="2">The sequence shown here is derived from an EMBL/GenBank/DDBJ whole genome shotgun (WGS) entry which is preliminary data.</text>
</comment>
<keyword evidence="2" id="KW-0575">Peroxidase</keyword>
<reference evidence="2 3" key="1">
    <citation type="submission" date="2024-09" db="EMBL/GenBank/DDBJ databases">
        <authorList>
            <person name="Sun Q."/>
            <person name="Mori K."/>
        </authorList>
    </citation>
    <scope>NUCLEOTIDE SEQUENCE [LARGE SCALE GENOMIC DNA]</scope>
    <source>
        <strain evidence="2 3">KCTC 23076</strain>
    </source>
</reference>
<dbReference type="InterPro" id="IPR036249">
    <property type="entry name" value="Thioredoxin-like_sf"/>
</dbReference>
<evidence type="ECO:0000313" key="2">
    <source>
        <dbReference type="EMBL" id="MFC0679645.1"/>
    </source>
</evidence>
<evidence type="ECO:0000313" key="3">
    <source>
        <dbReference type="Proteomes" id="UP001589896"/>
    </source>
</evidence>
<dbReference type="Gene3D" id="3.40.30.10">
    <property type="entry name" value="Glutaredoxin"/>
    <property type="match status" value="1"/>
</dbReference>
<gene>
    <name evidence="2" type="ORF">ACFFGH_17545</name>
</gene>
<dbReference type="EC" id="1.11.1.24" evidence="2"/>
<dbReference type="RefSeq" id="WP_386670611.1">
    <property type="nucleotide sequence ID" value="NZ_JBHLTG010000004.1"/>
</dbReference>
<name>A0ABV6RRN3_9GAMM</name>